<evidence type="ECO:0000256" key="1">
    <source>
        <dbReference type="SAM" id="MobiDB-lite"/>
    </source>
</evidence>
<proteinExistence type="predicted"/>
<dbReference type="OrthoDB" id="2691125at2"/>
<dbReference type="Proteomes" id="UP000275076">
    <property type="component" value="Unassembled WGS sequence"/>
</dbReference>
<sequence length="474" mass="53661">MKVMKKGRRMDEVRQMKRNYYVEKSFILLTLTTLFIFLFSWGGAAAYEIAWPSEQRLAANTKIGGVDVGGLMESEAEEVLQEEKERWKNSSGLTLALFDEKVVLDAGAIKFDVTKSINIALENGSIPLQATIDQPAVADHLDRFSFTNLREHVSVSDLQNRLTTISDITESDFTQLDAAAYFNEEARLEKKTFNQVTVTMDGAAPTYLEKWTNQLDGYTIDPTTSFSLMNALEERDVSVFDDPSLDVLASAFYQVLAETNFVLTERHINEALPAYAEMGQDAHVDPNGKDLGFYNPNIYAYEWNLSVEGNQLKASLQGFPFLHDYSMITRAEETIEPRTIVRFDPTRSAGDRQTLTDGENGYVADVFREVRNQENTVMKETALAQDYYPPEHRLEEWSLQNRSDMADEISEQTWEEQNESADMQPSPSSPDKEDSSGETEDNRPEESMESENGVTEEDNESEDIEEDAPVKGYD</sequence>
<dbReference type="AlphaFoldDB" id="A0A428N2F8"/>
<keyword evidence="3" id="KW-1185">Reference proteome</keyword>
<dbReference type="EMBL" id="RBVX01000013">
    <property type="protein sequence ID" value="RSL32623.1"/>
    <property type="molecule type" value="Genomic_DNA"/>
</dbReference>
<accession>A0A428N2F8</accession>
<organism evidence="2 3">
    <name type="scientific">Salibacterium salarium</name>
    <dbReference type="NCBI Taxonomy" id="284579"/>
    <lineage>
        <taxon>Bacteria</taxon>
        <taxon>Bacillati</taxon>
        <taxon>Bacillota</taxon>
        <taxon>Bacilli</taxon>
        <taxon>Bacillales</taxon>
        <taxon>Bacillaceae</taxon>
    </lineage>
</organism>
<name>A0A428N2F8_9BACI</name>
<comment type="caution">
    <text evidence="2">The sequence shown here is derived from an EMBL/GenBank/DDBJ whole genome shotgun (WGS) entry which is preliminary data.</text>
</comment>
<feature type="region of interest" description="Disordered" evidence="1">
    <location>
        <begin position="404"/>
        <end position="474"/>
    </location>
</feature>
<evidence type="ECO:0008006" key="4">
    <source>
        <dbReference type="Google" id="ProtNLM"/>
    </source>
</evidence>
<feature type="compositionally biased region" description="Basic and acidic residues" evidence="1">
    <location>
        <begin position="430"/>
        <end position="446"/>
    </location>
</feature>
<feature type="compositionally biased region" description="Acidic residues" evidence="1">
    <location>
        <begin position="406"/>
        <end position="419"/>
    </location>
</feature>
<feature type="compositionally biased region" description="Acidic residues" evidence="1">
    <location>
        <begin position="454"/>
        <end position="467"/>
    </location>
</feature>
<reference evidence="2 3" key="1">
    <citation type="submission" date="2018-10" db="EMBL/GenBank/DDBJ databases">
        <title>Draft genome sequence of Bacillus salarius IM0101, isolated from a hypersaline soil in Inner Mongolia, China.</title>
        <authorList>
            <person name="Yamprayoonswat W."/>
            <person name="Boonvisut S."/>
            <person name="Jumpathong W."/>
            <person name="Sittihan S."/>
            <person name="Ruangsuj P."/>
            <person name="Wanthongcharoen S."/>
            <person name="Thongpramul N."/>
            <person name="Pimmason S."/>
            <person name="Yu B."/>
            <person name="Yasawong M."/>
        </authorList>
    </citation>
    <scope>NUCLEOTIDE SEQUENCE [LARGE SCALE GENOMIC DNA]</scope>
    <source>
        <strain evidence="2 3">IM0101</strain>
    </source>
</reference>
<evidence type="ECO:0000313" key="3">
    <source>
        <dbReference type="Proteomes" id="UP000275076"/>
    </source>
</evidence>
<protein>
    <recommendedName>
        <fullName evidence="4">VanW like protein</fullName>
    </recommendedName>
</protein>
<evidence type="ECO:0000313" key="2">
    <source>
        <dbReference type="EMBL" id="RSL32623.1"/>
    </source>
</evidence>
<gene>
    <name evidence="2" type="ORF">D7Z54_14320</name>
</gene>